<keyword evidence="5" id="KW-0539">Nucleus</keyword>
<evidence type="ECO:0000313" key="7">
    <source>
        <dbReference type="EMBL" id="SGZ51862.1"/>
    </source>
</evidence>
<feature type="region of interest" description="Disordered" evidence="6">
    <location>
        <begin position="734"/>
        <end position="766"/>
    </location>
</feature>
<sequence>MNYNQGPRQGRNPQQLYGRQSQQPQQPQQQQQQVQLKMSMLPPQFQNLSPQELQELKNQPQFQNALRQYYQRQQMSQQQQQQQQMRQGQPMGQGMGANQARNMPQNMGQNIGQNMGQNVGQNMGNMGQNMAGAANMAYRGPQQKQNLTQQQIYSRNLQQAYWKQLQQAQQAQQAKMQQPVNANINMNRTQMAAAAAQSNPSQAQMAAMYKQMQGQQQQQQQQQAYAQRTLIPGQGMTSQVGAMGAAMGAGIGSGMGAGMPGAQVKAPVGGGMVPGAYTGTSMGKIVPGSLGPMAGGSGAVAAAAAAAGRGGSVVASAAMPSPDPAATKAAASMVSKETVKLPPRFASDSVSKVQLRPLKSATEWSDKLKDEGADVPLDVKVYENIIKKDEQFLRKTAQQTSKQKHQVEKMALDIKTYNTIKQLRMNSIGASAKNQYNNSIWGEGYQGYGNGVSNTTTLVVLPHQNKSFTKVPAIPFTESQLNEKLLKSYKSGKPRHFVPIRLDFDQERDRFKLRDTFLWDINEETYPLENFVRTLIEDYKFILEQHYHTVLSAVNEQIKDYKKKPDKTMGEIRVPIKIDLIINNTQFTDQFEWDILNFGESDPEDFATILCEELSLPGEFATAIAFSIREQAQLYHKALFLVGYSFDGSAIREDEIRSHLLPTLRMINPELGNSEDFVSTLRNPGMVADFSPSVGKLTQLEIEKIDKEMERELRRRRRHFASESAFTYNENSAQFGAGRGTASRRNALHSGRGVKTTLPDLSDIPKNFRTPMPSSVLPGGIDLGVPDIYGYNELVINRTQIKNPDYKPPAPPGMVTSFRDSTGSFYVKILFSRRRR</sequence>
<keyword evidence="4" id="KW-0804">Transcription</keyword>
<comment type="similarity">
    <text evidence="2">Belongs to the SNF5 family.</text>
</comment>
<evidence type="ECO:0000256" key="4">
    <source>
        <dbReference type="ARBA" id="ARBA00023163"/>
    </source>
</evidence>
<evidence type="ECO:0000256" key="3">
    <source>
        <dbReference type="ARBA" id="ARBA00023015"/>
    </source>
</evidence>
<reference evidence="7 8" key="1">
    <citation type="submission" date="2016-10" db="EMBL/GenBank/DDBJ databases">
        <authorList>
            <person name="de Groot N.N."/>
        </authorList>
    </citation>
    <scope>NUCLEOTIDE SEQUENCE [LARGE SCALE GENOMIC DNA]</scope>
    <source>
        <strain evidence="7 8">PYCC 4715</strain>
    </source>
</reference>
<dbReference type="InterPro" id="IPR006939">
    <property type="entry name" value="SNF5"/>
</dbReference>
<gene>
    <name evidence="7" type="ORF">SAMEA4029009_CIC11G00000002880</name>
</gene>
<feature type="compositionally biased region" description="Low complexity" evidence="6">
    <location>
        <begin position="13"/>
        <end position="35"/>
    </location>
</feature>
<name>A0A1L0DHI0_9ASCO</name>
<comment type="subcellular location">
    <subcellularLocation>
        <location evidence="1">Nucleus</location>
    </subcellularLocation>
</comment>
<feature type="compositionally biased region" description="Low complexity" evidence="6">
    <location>
        <begin position="102"/>
        <end position="119"/>
    </location>
</feature>
<feature type="region of interest" description="Disordered" evidence="6">
    <location>
        <begin position="70"/>
        <end position="119"/>
    </location>
</feature>
<dbReference type="GO" id="GO:0000228">
    <property type="term" value="C:nuclear chromosome"/>
    <property type="evidence" value="ECO:0007669"/>
    <property type="project" value="InterPro"/>
</dbReference>
<feature type="region of interest" description="Disordered" evidence="6">
    <location>
        <begin position="1"/>
        <end position="37"/>
    </location>
</feature>
<keyword evidence="3" id="KW-0805">Transcription regulation</keyword>
<organism evidence="7 8">
    <name type="scientific">Sungouiella intermedia</name>
    <dbReference type="NCBI Taxonomy" id="45354"/>
    <lineage>
        <taxon>Eukaryota</taxon>
        <taxon>Fungi</taxon>
        <taxon>Dikarya</taxon>
        <taxon>Ascomycota</taxon>
        <taxon>Saccharomycotina</taxon>
        <taxon>Pichiomycetes</taxon>
        <taxon>Metschnikowiaceae</taxon>
        <taxon>Sungouiella</taxon>
    </lineage>
</organism>
<dbReference type="Proteomes" id="UP000182259">
    <property type="component" value="Chromosome II"/>
</dbReference>
<evidence type="ECO:0000313" key="8">
    <source>
        <dbReference type="Proteomes" id="UP000182259"/>
    </source>
</evidence>
<evidence type="ECO:0000256" key="6">
    <source>
        <dbReference type="SAM" id="MobiDB-lite"/>
    </source>
</evidence>
<dbReference type="PANTHER" id="PTHR10019">
    <property type="entry name" value="SNF5"/>
    <property type="match status" value="1"/>
</dbReference>
<dbReference type="AlphaFoldDB" id="A0A1L0DHI0"/>
<feature type="compositionally biased region" description="Low complexity" evidence="6">
    <location>
        <begin position="70"/>
        <end position="92"/>
    </location>
</feature>
<dbReference type="GO" id="GO:0006338">
    <property type="term" value="P:chromatin remodeling"/>
    <property type="evidence" value="ECO:0007669"/>
    <property type="project" value="InterPro"/>
</dbReference>
<accession>A0A1L0DHI0</accession>
<dbReference type="EMBL" id="LT635765">
    <property type="protein sequence ID" value="SGZ51862.1"/>
    <property type="molecule type" value="Genomic_DNA"/>
</dbReference>
<dbReference type="Pfam" id="PF04855">
    <property type="entry name" value="SNF5"/>
    <property type="match status" value="1"/>
</dbReference>
<evidence type="ECO:0000256" key="2">
    <source>
        <dbReference type="ARBA" id="ARBA00010239"/>
    </source>
</evidence>
<evidence type="ECO:0000256" key="5">
    <source>
        <dbReference type="ARBA" id="ARBA00023242"/>
    </source>
</evidence>
<evidence type="ECO:0000256" key="1">
    <source>
        <dbReference type="ARBA" id="ARBA00004123"/>
    </source>
</evidence>
<proteinExistence type="inferred from homology"/>
<protein>
    <submittedName>
        <fullName evidence="7">CIC11C00000002880</fullName>
    </submittedName>
</protein>